<protein>
    <submittedName>
        <fullName evidence="7">SAGA-associated factor 29 like protein</fullName>
    </submittedName>
</protein>
<organism evidence="7 8">
    <name type="scientific">Trachymyrmex septentrionalis</name>
    <dbReference type="NCBI Taxonomy" id="34720"/>
    <lineage>
        <taxon>Eukaryota</taxon>
        <taxon>Metazoa</taxon>
        <taxon>Ecdysozoa</taxon>
        <taxon>Arthropoda</taxon>
        <taxon>Hexapoda</taxon>
        <taxon>Insecta</taxon>
        <taxon>Pterygota</taxon>
        <taxon>Neoptera</taxon>
        <taxon>Endopterygota</taxon>
        <taxon>Hymenoptera</taxon>
        <taxon>Apocrita</taxon>
        <taxon>Aculeata</taxon>
        <taxon>Formicoidea</taxon>
        <taxon>Formicidae</taxon>
        <taxon>Myrmicinae</taxon>
        <taxon>Trachymyrmex</taxon>
    </lineage>
</organism>
<accession>A0A195FEC6</accession>
<evidence type="ECO:0000256" key="3">
    <source>
        <dbReference type="ARBA" id="ARBA00023054"/>
    </source>
</evidence>
<dbReference type="Proteomes" id="UP000078541">
    <property type="component" value="Unassembled WGS sequence"/>
</dbReference>
<dbReference type="Pfam" id="PF07039">
    <property type="entry name" value="SGF29_Tudor"/>
    <property type="match status" value="1"/>
</dbReference>
<sequence>DTSDSSSATIRTITSTLFLEPATRWQHRLDRKLLISCCQKLTARKLCVETTGVVKRLSETSFSRDSASFHPAGYETIPDQLLDTRPPEIIASFFIMPFTADAAATQIQERLKNIYNLVHEIESQRVRSEHNLNNIMKTHEKVTPDDKVSPYYQQKLKNLYNAAVTDTQQEEEILRKALSKINEIRTIRNERRIQARQAGNKETIRRGALMKMLLSTAQTLPLYVGKTPGAKPPPLCGAIPAEPTYIAKMGDMVAALVKGNEEGDNWILAEVVQFIVATNKYEVDDIDEEQKDRHTLSRRRVVPLPLMRANPETDPHALFSKGSTVMALYPQTTCFYKAIVQRQPSTATEEYLILFEDGAYDTGYSPPLSIAQRYVISIKESKKNKSQC</sequence>
<evidence type="ECO:0000256" key="4">
    <source>
        <dbReference type="ARBA" id="ARBA00023163"/>
    </source>
</evidence>
<proteinExistence type="predicted"/>
<dbReference type="Gene3D" id="2.30.30.140">
    <property type="match status" value="2"/>
</dbReference>
<dbReference type="PANTHER" id="PTHR21539:SF0">
    <property type="entry name" value="SAGA-ASSOCIATED FACTOR 29"/>
    <property type="match status" value="1"/>
</dbReference>
<dbReference type="GO" id="GO:0005634">
    <property type="term" value="C:nucleus"/>
    <property type="evidence" value="ECO:0007669"/>
    <property type="project" value="UniProtKB-SubCell"/>
</dbReference>
<evidence type="ECO:0000259" key="6">
    <source>
        <dbReference type="PROSITE" id="PS51518"/>
    </source>
</evidence>
<dbReference type="GO" id="GO:0000124">
    <property type="term" value="C:SAGA complex"/>
    <property type="evidence" value="ECO:0007669"/>
    <property type="project" value="InterPro"/>
</dbReference>
<dbReference type="InterPro" id="IPR047287">
    <property type="entry name" value="Tudor_SGF29_rpt2"/>
</dbReference>
<feature type="non-terminal residue" evidence="7">
    <location>
        <position position="1"/>
    </location>
</feature>
<gene>
    <name evidence="7" type="ORF">ALC56_06730</name>
</gene>
<dbReference type="PROSITE" id="PS51518">
    <property type="entry name" value="SGF29_C"/>
    <property type="match status" value="1"/>
</dbReference>
<keyword evidence="8" id="KW-1185">Reference proteome</keyword>
<dbReference type="EMBL" id="KQ981636">
    <property type="protein sequence ID" value="KYN38731.1"/>
    <property type="molecule type" value="Genomic_DNA"/>
</dbReference>
<dbReference type="PANTHER" id="PTHR21539">
    <property type="entry name" value="SAGA-ASSOCIATED FACTOR 29"/>
    <property type="match status" value="1"/>
</dbReference>
<evidence type="ECO:0000313" key="7">
    <source>
        <dbReference type="EMBL" id="KYN38731.1"/>
    </source>
</evidence>
<feature type="domain" description="SGF29 C-terminal" evidence="6">
    <location>
        <begin position="243"/>
        <end position="384"/>
    </location>
</feature>
<dbReference type="CDD" id="cd20394">
    <property type="entry name" value="Tudor_SGF29_rpt2"/>
    <property type="match status" value="1"/>
</dbReference>
<dbReference type="InterPro" id="IPR037802">
    <property type="entry name" value="SGF29"/>
</dbReference>
<evidence type="ECO:0000256" key="2">
    <source>
        <dbReference type="ARBA" id="ARBA00023015"/>
    </source>
</evidence>
<comment type="subcellular location">
    <subcellularLocation>
        <location evidence="1">Nucleus</location>
    </subcellularLocation>
</comment>
<name>A0A195FEC6_9HYME</name>
<evidence type="ECO:0000256" key="1">
    <source>
        <dbReference type="ARBA" id="ARBA00004123"/>
    </source>
</evidence>
<keyword evidence="3" id="KW-0175">Coiled coil</keyword>
<dbReference type="FunFam" id="2.30.30.140:FF:000029">
    <property type="entry name" value="SAGA-associated factor 29 homolog"/>
    <property type="match status" value="1"/>
</dbReference>
<dbReference type="InterPro" id="IPR010750">
    <property type="entry name" value="SGF29_tudor-like_dom"/>
</dbReference>
<keyword evidence="2" id="KW-0805">Transcription regulation</keyword>
<evidence type="ECO:0000256" key="5">
    <source>
        <dbReference type="ARBA" id="ARBA00023242"/>
    </source>
</evidence>
<dbReference type="InterPro" id="IPR047288">
    <property type="entry name" value="Tudor_SGF29_rpt1"/>
</dbReference>
<keyword evidence="5" id="KW-0539">Nucleus</keyword>
<dbReference type="STRING" id="34720.A0A195FEC6"/>
<keyword evidence="4" id="KW-0804">Transcription</keyword>
<reference evidence="7 8" key="1">
    <citation type="submission" date="2016-03" db="EMBL/GenBank/DDBJ databases">
        <title>Trachymyrmex septentrionalis WGS genome.</title>
        <authorList>
            <person name="Nygaard S."/>
            <person name="Hu H."/>
            <person name="Boomsma J."/>
            <person name="Zhang G."/>
        </authorList>
    </citation>
    <scope>NUCLEOTIDE SEQUENCE [LARGE SCALE GENOMIC DNA]</scope>
    <source>
        <strain evidence="7">Tsep2-gDNA-1</strain>
        <tissue evidence="7">Whole body</tissue>
    </source>
</reference>
<dbReference type="GO" id="GO:0140672">
    <property type="term" value="C:ATAC complex"/>
    <property type="evidence" value="ECO:0007669"/>
    <property type="project" value="UniProtKB-ARBA"/>
</dbReference>
<dbReference type="CDD" id="cd20393">
    <property type="entry name" value="Tudor_SGF29_rpt1"/>
    <property type="match status" value="1"/>
</dbReference>
<dbReference type="FunFam" id="2.30.30.140:FF:000026">
    <property type="entry name" value="SAGA-associated factor 29 homolog"/>
    <property type="match status" value="1"/>
</dbReference>
<dbReference type="AlphaFoldDB" id="A0A195FEC6"/>
<evidence type="ECO:0000313" key="8">
    <source>
        <dbReference type="Proteomes" id="UP000078541"/>
    </source>
</evidence>